<evidence type="ECO:0000313" key="8">
    <source>
        <dbReference type="Proteomes" id="UP000307562"/>
    </source>
</evidence>
<dbReference type="PIRSF" id="PIRSF036979">
    <property type="entry name" value="Arginase"/>
    <property type="match status" value="1"/>
</dbReference>
<feature type="binding site" evidence="4">
    <location>
        <position position="225"/>
    </location>
    <ligand>
        <name>Mn(2+)</name>
        <dbReference type="ChEBI" id="CHEBI:29035"/>
        <label>1</label>
    </ligand>
</feature>
<organism evidence="7 8">
    <name type="scientific">Natrinema pallidum</name>
    <dbReference type="NCBI Taxonomy" id="69527"/>
    <lineage>
        <taxon>Archaea</taxon>
        <taxon>Methanobacteriati</taxon>
        <taxon>Methanobacteriota</taxon>
        <taxon>Stenosarchaea group</taxon>
        <taxon>Halobacteria</taxon>
        <taxon>Halobacteriales</taxon>
        <taxon>Natrialbaceae</taxon>
        <taxon>Natrinema</taxon>
    </lineage>
</organism>
<keyword evidence="3 5" id="KW-0378">Hydrolase</keyword>
<keyword evidence="2 4" id="KW-0479">Metal-binding</keyword>
<dbReference type="InterPro" id="IPR023696">
    <property type="entry name" value="Ureohydrolase_dom_sf"/>
</dbReference>
<dbReference type="PROSITE" id="PS01053">
    <property type="entry name" value="ARGINASE_1"/>
    <property type="match status" value="1"/>
</dbReference>
<evidence type="ECO:0000256" key="4">
    <source>
        <dbReference type="PIRSR" id="PIRSR036979-1"/>
    </source>
</evidence>
<dbReference type="GO" id="GO:0046872">
    <property type="term" value="F:metal ion binding"/>
    <property type="evidence" value="ECO:0007669"/>
    <property type="project" value="UniProtKB-KW"/>
</dbReference>
<dbReference type="KEGG" id="npl:FGF80_08225"/>
<comment type="cofactor">
    <cofactor evidence="4">
        <name>Mn(2+)</name>
        <dbReference type="ChEBI" id="CHEBI:29035"/>
    </cofactor>
    <text evidence="4">Binds 2 manganese ions per subunit.</text>
</comment>
<keyword evidence="8" id="KW-1185">Reference proteome</keyword>
<evidence type="ECO:0000256" key="2">
    <source>
        <dbReference type="ARBA" id="ARBA00022723"/>
    </source>
</evidence>
<dbReference type="RefSeq" id="WP_138653281.1">
    <property type="nucleotide sequence ID" value="NZ_CP040637.1"/>
</dbReference>
<dbReference type="CDD" id="cd11593">
    <property type="entry name" value="Agmatinase-like_2"/>
    <property type="match status" value="1"/>
</dbReference>
<dbReference type="AlphaFoldDB" id="A0A4P9TEK8"/>
<dbReference type="EC" id="3.5.3.11" evidence="7"/>
<feature type="region of interest" description="Disordered" evidence="6">
    <location>
        <begin position="1"/>
        <end position="36"/>
    </location>
</feature>
<dbReference type="SUPFAM" id="SSF52768">
    <property type="entry name" value="Arginase/deacetylase"/>
    <property type="match status" value="1"/>
</dbReference>
<evidence type="ECO:0000256" key="3">
    <source>
        <dbReference type="ARBA" id="ARBA00022801"/>
    </source>
</evidence>
<feature type="binding site" evidence="4">
    <location>
        <position position="144"/>
    </location>
    <ligand>
        <name>Mn(2+)</name>
        <dbReference type="ChEBI" id="CHEBI:29035"/>
        <label>1</label>
    </ligand>
</feature>
<dbReference type="PANTHER" id="PTHR11358">
    <property type="entry name" value="ARGINASE/AGMATINASE"/>
    <property type="match status" value="1"/>
</dbReference>
<feature type="binding site" evidence="4">
    <location>
        <position position="146"/>
    </location>
    <ligand>
        <name>Mn(2+)</name>
        <dbReference type="ChEBI" id="CHEBI:29035"/>
        <label>1</label>
    </ligand>
</feature>
<keyword evidence="4" id="KW-0464">Manganese</keyword>
<name>A0A4P9TEK8_9EURY</name>
<feature type="binding site" evidence="4">
    <location>
        <position position="227"/>
    </location>
    <ligand>
        <name>Mn(2+)</name>
        <dbReference type="ChEBI" id="CHEBI:29035"/>
        <label>1</label>
    </ligand>
</feature>
<dbReference type="PROSITE" id="PS51409">
    <property type="entry name" value="ARGINASE_2"/>
    <property type="match status" value="1"/>
</dbReference>
<dbReference type="GeneID" id="96155957"/>
<feature type="compositionally biased region" description="Basic and acidic residues" evidence="6">
    <location>
        <begin position="1"/>
        <end position="23"/>
    </location>
</feature>
<proteinExistence type="inferred from homology"/>
<evidence type="ECO:0000256" key="6">
    <source>
        <dbReference type="SAM" id="MobiDB-lite"/>
    </source>
</evidence>
<dbReference type="EMBL" id="CP040637">
    <property type="protein sequence ID" value="QCW03221.1"/>
    <property type="molecule type" value="Genomic_DNA"/>
</dbReference>
<dbReference type="GO" id="GO:0033389">
    <property type="term" value="P:putrescine biosynthetic process from arginine, via agmatine"/>
    <property type="evidence" value="ECO:0007669"/>
    <property type="project" value="TreeGrafter"/>
</dbReference>
<protein>
    <submittedName>
        <fullName evidence="7">Agmatinase</fullName>
        <ecNumber evidence="7">3.5.3.11</ecNumber>
    </submittedName>
</protein>
<dbReference type="GO" id="GO:0008783">
    <property type="term" value="F:agmatinase activity"/>
    <property type="evidence" value="ECO:0007669"/>
    <property type="project" value="UniProtKB-EC"/>
</dbReference>
<evidence type="ECO:0000256" key="5">
    <source>
        <dbReference type="RuleBase" id="RU003684"/>
    </source>
</evidence>
<dbReference type="InterPro" id="IPR005925">
    <property type="entry name" value="Agmatinase-rel"/>
</dbReference>
<feature type="binding site" evidence="4">
    <location>
        <position position="148"/>
    </location>
    <ligand>
        <name>Mn(2+)</name>
        <dbReference type="ChEBI" id="CHEBI:29035"/>
        <label>1</label>
    </ligand>
</feature>
<dbReference type="InterPro" id="IPR006035">
    <property type="entry name" value="Ureohydrolase"/>
</dbReference>
<accession>A0A4P9TEK8</accession>
<gene>
    <name evidence="7" type="primary">speB</name>
    <name evidence="7" type="ORF">FGF80_08225</name>
</gene>
<dbReference type="InterPro" id="IPR020855">
    <property type="entry name" value="Ureohydrolase_Mn_BS"/>
</dbReference>
<dbReference type="Gene3D" id="3.40.800.10">
    <property type="entry name" value="Ureohydrolase domain"/>
    <property type="match status" value="1"/>
</dbReference>
<evidence type="ECO:0000256" key="1">
    <source>
        <dbReference type="ARBA" id="ARBA00009227"/>
    </source>
</evidence>
<comment type="similarity">
    <text evidence="1">Belongs to the arginase family. Agmatinase subfamily.</text>
</comment>
<dbReference type="PANTHER" id="PTHR11358:SF26">
    <property type="entry name" value="GUANIDINO ACID HYDROLASE, MITOCHONDRIAL"/>
    <property type="match status" value="1"/>
</dbReference>
<dbReference type="NCBIfam" id="TIGR01230">
    <property type="entry name" value="agmatinase"/>
    <property type="match status" value="1"/>
</dbReference>
<feature type="binding site" evidence="4">
    <location>
        <position position="125"/>
    </location>
    <ligand>
        <name>Mn(2+)</name>
        <dbReference type="ChEBI" id="CHEBI:29035"/>
        <label>1</label>
    </ligand>
</feature>
<reference evidence="8" key="1">
    <citation type="submission" date="2019-05" db="EMBL/GenBank/DDBJ databases">
        <title>Complete Genome Sequence and Methylation Pattern of the Halophilic Archaeon Natrinema pallidum BOL6-1.</title>
        <authorList>
            <person name="DasSarma P."/>
            <person name="DasSarma B.P."/>
            <person name="DasSarma S.L."/>
            <person name="Martinez F.L."/>
            <person name="Guzman D."/>
            <person name="Roberts R.J."/>
            <person name="DasSarma S."/>
        </authorList>
    </citation>
    <scope>NUCLEOTIDE SEQUENCE [LARGE SCALE GENOMIC DNA]</scope>
    <source>
        <strain evidence="8">BOL6-1</strain>
    </source>
</reference>
<dbReference type="Proteomes" id="UP000307562">
    <property type="component" value="Chromosome"/>
</dbReference>
<sequence>MFPGATDEREGTDAAAQSDRDGDSDTGGPESTRGGANFVVVGAPLDATTTFQPGTRFGPRRIRSFAEPFDDYDHRTDRYFSELGVVDRGDVRAWDDVEAYLEYLTSTIREAVWNDAVPLLLGGEHTVSLAGVRAVEPEVFVCCDAHLDLYDAYDGNPLSHAAVTRRILEDVASVEDVIVLGARTGSEAEWERAADDDVTVVPPEDVGEWTPGDRLADREVYLSVDIDAADPGYAPGTGTTEPFGLEPRELRDVVRSVASHAGGFDVVEVNDRDDGQAAALAAKLVREFVYSHVDG</sequence>
<dbReference type="Pfam" id="PF00491">
    <property type="entry name" value="Arginase"/>
    <property type="match status" value="1"/>
</dbReference>
<evidence type="ECO:0000313" key="7">
    <source>
        <dbReference type="EMBL" id="QCW03221.1"/>
    </source>
</evidence>